<organism evidence="1 2">
    <name type="scientific">Coccomyxa subellipsoidea</name>
    <dbReference type="NCBI Taxonomy" id="248742"/>
    <lineage>
        <taxon>Eukaryota</taxon>
        <taxon>Viridiplantae</taxon>
        <taxon>Chlorophyta</taxon>
        <taxon>core chlorophytes</taxon>
        <taxon>Trebouxiophyceae</taxon>
        <taxon>Trebouxiophyceae incertae sedis</taxon>
        <taxon>Coccomyxaceae</taxon>
        <taxon>Coccomyxa</taxon>
    </lineage>
</organism>
<reference evidence="1 2" key="1">
    <citation type="journal article" date="2024" name="Nat. Commun.">
        <title>Phylogenomics reveals the evolutionary origins of lichenization in chlorophyte algae.</title>
        <authorList>
            <person name="Puginier C."/>
            <person name="Libourel C."/>
            <person name="Otte J."/>
            <person name="Skaloud P."/>
            <person name="Haon M."/>
            <person name="Grisel S."/>
            <person name="Petersen M."/>
            <person name="Berrin J.G."/>
            <person name="Delaux P.M."/>
            <person name="Dal Grande F."/>
            <person name="Keller J."/>
        </authorList>
    </citation>
    <scope>NUCLEOTIDE SEQUENCE [LARGE SCALE GENOMIC DNA]</scope>
    <source>
        <strain evidence="1 2">SAG 216-7</strain>
    </source>
</reference>
<evidence type="ECO:0000313" key="2">
    <source>
        <dbReference type="Proteomes" id="UP001491310"/>
    </source>
</evidence>
<accession>A0ABR2Z3Z1</accession>
<dbReference type="EMBL" id="JALJOT010000001">
    <property type="protein sequence ID" value="KAK9918922.1"/>
    <property type="molecule type" value="Genomic_DNA"/>
</dbReference>
<sequence>MVKEVSLTVCIPDCTVQEFADVVFERKCTLLEYHKREGDPNAILSAWQDDTRIITFSVPLSGVPDVVKTAIGCSTLTIRETQQREWLADGSLRVTSEPALDIVGGSKFTTSAEFTARNSADLSGCEVTAKDAAETFLGAHSLPAELAGIDLQHLEPILERLDTHAKGMQASVSALCSALRSSSSAAPKPPTLGMLVGFLGENRAATLPVSIEGRV</sequence>
<gene>
    <name evidence="1" type="ORF">WJX75_008060</name>
</gene>
<dbReference type="Proteomes" id="UP001491310">
    <property type="component" value="Unassembled WGS sequence"/>
</dbReference>
<evidence type="ECO:0000313" key="1">
    <source>
        <dbReference type="EMBL" id="KAK9918922.1"/>
    </source>
</evidence>
<keyword evidence="2" id="KW-1185">Reference proteome</keyword>
<proteinExistence type="predicted"/>
<protein>
    <submittedName>
        <fullName evidence="1">Uncharacterized protein</fullName>
    </submittedName>
</protein>
<name>A0ABR2Z3Z1_9CHLO</name>
<comment type="caution">
    <text evidence="1">The sequence shown here is derived from an EMBL/GenBank/DDBJ whole genome shotgun (WGS) entry which is preliminary data.</text>
</comment>